<protein>
    <submittedName>
        <fullName evidence="1">Uncharacterized protein</fullName>
    </submittedName>
</protein>
<keyword evidence="2" id="KW-1185">Reference proteome</keyword>
<comment type="caution">
    <text evidence="1">The sequence shown here is derived from an EMBL/GenBank/DDBJ whole genome shotgun (WGS) entry which is preliminary data.</text>
</comment>
<reference evidence="1 2" key="1">
    <citation type="journal article" date="2019" name="Sci. Rep.">
        <title>Orb-weaving spider Araneus ventricosus genome elucidates the spidroin gene catalogue.</title>
        <authorList>
            <person name="Kono N."/>
            <person name="Nakamura H."/>
            <person name="Ohtoshi R."/>
            <person name="Moran D.A.P."/>
            <person name="Shinohara A."/>
            <person name="Yoshida Y."/>
            <person name="Fujiwara M."/>
            <person name="Mori M."/>
            <person name="Tomita M."/>
            <person name="Arakawa K."/>
        </authorList>
    </citation>
    <scope>NUCLEOTIDE SEQUENCE [LARGE SCALE GENOMIC DNA]</scope>
</reference>
<name>A0A4Y2CBR5_ARAVE</name>
<proteinExistence type="predicted"/>
<dbReference type="EMBL" id="BGPR01000166">
    <property type="protein sequence ID" value="GBM01177.1"/>
    <property type="molecule type" value="Genomic_DNA"/>
</dbReference>
<gene>
    <name evidence="1" type="ORF">AVEN_253587_1</name>
</gene>
<sequence>MQGNPWMKDFSEDRPDIPLTGLGKSEHAANNKWLIRLIPKSKRKFPSTIANEDIWYILTYLEPHHACTGSYKVVSPAFLYSRALENVCAVLSSSNFAKSLTISVAHAKLKKVYGKDCMSRTRVLELFRSLQHGLQNVNVKIYDFQNLDECRNI</sequence>
<organism evidence="1 2">
    <name type="scientific">Araneus ventricosus</name>
    <name type="common">Orbweaver spider</name>
    <name type="synonym">Epeira ventricosa</name>
    <dbReference type="NCBI Taxonomy" id="182803"/>
    <lineage>
        <taxon>Eukaryota</taxon>
        <taxon>Metazoa</taxon>
        <taxon>Ecdysozoa</taxon>
        <taxon>Arthropoda</taxon>
        <taxon>Chelicerata</taxon>
        <taxon>Arachnida</taxon>
        <taxon>Araneae</taxon>
        <taxon>Araneomorphae</taxon>
        <taxon>Entelegynae</taxon>
        <taxon>Araneoidea</taxon>
        <taxon>Araneidae</taxon>
        <taxon>Araneus</taxon>
    </lineage>
</organism>
<evidence type="ECO:0000313" key="1">
    <source>
        <dbReference type="EMBL" id="GBM01177.1"/>
    </source>
</evidence>
<dbReference type="AlphaFoldDB" id="A0A4Y2CBR5"/>
<evidence type="ECO:0000313" key="2">
    <source>
        <dbReference type="Proteomes" id="UP000499080"/>
    </source>
</evidence>
<dbReference type="Proteomes" id="UP000499080">
    <property type="component" value="Unassembled WGS sequence"/>
</dbReference>
<accession>A0A4Y2CBR5</accession>